<organism evidence="2 3">
    <name type="scientific">Diaphorina citri</name>
    <name type="common">Asian citrus psyllid</name>
    <dbReference type="NCBI Taxonomy" id="121845"/>
    <lineage>
        <taxon>Eukaryota</taxon>
        <taxon>Metazoa</taxon>
        <taxon>Ecdysozoa</taxon>
        <taxon>Arthropoda</taxon>
        <taxon>Hexapoda</taxon>
        <taxon>Insecta</taxon>
        <taxon>Pterygota</taxon>
        <taxon>Neoptera</taxon>
        <taxon>Paraneoptera</taxon>
        <taxon>Hemiptera</taxon>
        <taxon>Sternorrhyncha</taxon>
        <taxon>Psylloidea</taxon>
        <taxon>Psyllidae</taxon>
        <taxon>Diaphorininae</taxon>
        <taxon>Diaphorina</taxon>
    </lineage>
</organism>
<name>A0A1S3CV89_DIACI</name>
<feature type="compositionally biased region" description="Low complexity" evidence="1">
    <location>
        <begin position="239"/>
        <end position="255"/>
    </location>
</feature>
<protein>
    <submittedName>
        <fullName evidence="3">LOW QUALITY PROTEIN: uncharacterized protein LOC103505908</fullName>
    </submittedName>
</protein>
<dbReference type="AlphaFoldDB" id="A0A1S3CV89"/>
<feature type="compositionally biased region" description="Basic residues" evidence="1">
    <location>
        <begin position="262"/>
        <end position="274"/>
    </location>
</feature>
<feature type="compositionally biased region" description="Basic and acidic residues" evidence="1">
    <location>
        <begin position="179"/>
        <end position="191"/>
    </location>
</feature>
<feature type="region of interest" description="Disordered" evidence="1">
    <location>
        <begin position="618"/>
        <end position="678"/>
    </location>
</feature>
<keyword evidence="2" id="KW-1185">Reference proteome</keyword>
<accession>A0A1S3CV89</accession>
<dbReference type="RefSeq" id="XP_008468500.2">
    <property type="nucleotide sequence ID" value="XM_008470278.2"/>
</dbReference>
<gene>
    <name evidence="3" type="primary">LOC103505908</name>
</gene>
<evidence type="ECO:0000313" key="3">
    <source>
        <dbReference type="RefSeq" id="XP_008468500.2"/>
    </source>
</evidence>
<feature type="compositionally biased region" description="Basic and acidic residues" evidence="1">
    <location>
        <begin position="23"/>
        <end position="36"/>
    </location>
</feature>
<dbReference type="Proteomes" id="UP000079169">
    <property type="component" value="Unplaced"/>
</dbReference>
<dbReference type="GeneID" id="103505908"/>
<dbReference type="PaxDb" id="121845-A0A1S3CV89"/>
<feature type="region of interest" description="Disordered" evidence="1">
    <location>
        <begin position="438"/>
        <end position="481"/>
    </location>
</feature>
<feature type="compositionally biased region" description="Basic and acidic residues" evidence="1">
    <location>
        <begin position="660"/>
        <end position="673"/>
    </location>
</feature>
<feature type="compositionally biased region" description="Low complexity" evidence="1">
    <location>
        <begin position="442"/>
        <end position="452"/>
    </location>
</feature>
<dbReference type="KEGG" id="dci:103505908"/>
<evidence type="ECO:0000313" key="2">
    <source>
        <dbReference type="Proteomes" id="UP000079169"/>
    </source>
</evidence>
<evidence type="ECO:0000256" key="1">
    <source>
        <dbReference type="SAM" id="MobiDB-lite"/>
    </source>
</evidence>
<feature type="region of interest" description="Disordered" evidence="1">
    <location>
        <begin position="15"/>
        <end position="37"/>
    </location>
</feature>
<proteinExistence type="predicted"/>
<sequence length="1075" mass="121326">MFGLKIRSWMETHLVRSRKKRNKDGGGKIKQEKSPPDHIAVVNNEFEYKSAKCIDNGKKISPISTIKTQTSLTEHSSSSLKAQSPFTCVVNLSSPESAYSTGYSTDGTSPGASLPPEYYINIRTGTHYFQSNRVEKLTPRSARRKKDEAKRKKHGEVNGVKHLPESSTEDEILNADSTTEERLPTHRRTESCDENNLSAISSPPSSSPYLPGASPRPRNRIRTNPWLPCSPGGSVVKLTTDSSAVDSSSTVSSTSCREKHVSPHKKLASPRKKPKEIGSKVSSPIVSRRSKDAAITTCSPLSARHCPHLRPGGSSSSPLSSSDDDNHGNTSDFSDDDVTLNEMLGKYDESYTYEKETDILSDSDLTTECESTLYDCKDFVFCFSDLEFVRRDVRDDFDFIDNGSSVAHSENNSPMPGKKMNTGHCYYHLMGERLLKQKSIDSRSSSRSSSIVKRSKKSESERRRKSRNPSQEKIICQFKPCSPIPKNEKHFNMNKILVERLNQTQDRGTQSANTTPLSARKRLTENGKYLKNDYITNLINSNLSLCEKNQNSYGNISNERKFSLNMNNSGSLEELQQKKRSNSLSQEIIPTEPEDLKYKKLTEEANYIIEKLESCKSNSANRRVSSAQNSPIRSNPTDRNISNFLETPSSPRHMSPIRHNSHDDIKTKPDFDNRNNSNHIVDSAAKCWSPHKMKLLKQSQNHQLNNRGSQNINLNSTSSPVKHFHLYGKQLNSGIDNAGSPKFTRNLNIHEQNQEVLNRNERNVNLDFRNNNEATDEPRDRNIYAIPYEHIVSNKPQNVAIKLRDGNHIKKNMVHDNAVINSNSPLHHRYNGEPTYENINMTTFSRQSTATFSQLAQRDHIIGIEQTHDNAVINSNSPLHHRYNGEPTYENINMTTFSRQSTATFSQLAQRDHIIGIEQTPPKIPINTQTYKLAKSKYNAPPSPLSSQNHTKPTLTTFQKPSAISTSYHTRSTADILTDSKAKPTLPSNFKSLYLGPNNSDLYCPRSEPVKRKVYTCSVSYGKLQKSLKGGNFLRDSETCNQLRNSVAQLRKERFYVEAKLRKTQQQINKIKNDF</sequence>
<reference evidence="3" key="1">
    <citation type="submission" date="2025-08" db="UniProtKB">
        <authorList>
            <consortium name="RefSeq"/>
        </authorList>
    </citation>
    <scope>IDENTIFICATION</scope>
</reference>
<feature type="compositionally biased region" description="Polar residues" evidence="1">
    <location>
        <begin position="618"/>
        <end position="652"/>
    </location>
</feature>
<feature type="region of interest" description="Disordered" evidence="1">
    <location>
        <begin position="131"/>
        <end position="337"/>
    </location>
</feature>
<feature type="compositionally biased region" description="Low complexity" evidence="1">
    <location>
        <begin position="197"/>
        <end position="215"/>
    </location>
</feature>